<reference evidence="6 7" key="1">
    <citation type="submission" date="2019-09" db="EMBL/GenBank/DDBJ databases">
        <title>Bird 10,000 Genomes (B10K) Project - Family phase.</title>
        <authorList>
            <person name="Zhang G."/>
        </authorList>
    </citation>
    <scope>NUCLEOTIDE SEQUENCE [LARGE SCALE GENOMIC DNA]</scope>
    <source>
        <strain evidence="6">B10K-DU-001-28</strain>
        <tissue evidence="6">Muscle</tissue>
    </source>
</reference>
<gene>
    <name evidence="6" type="primary">Ervk9_1</name>
    <name evidence="6" type="ORF">PACPHI_R04007</name>
</gene>
<feature type="non-terminal residue" evidence="6">
    <location>
        <position position="272"/>
    </location>
</feature>
<dbReference type="SUPFAM" id="SSF51283">
    <property type="entry name" value="dUTPase-like"/>
    <property type="match status" value="1"/>
</dbReference>
<comment type="caution">
    <text evidence="6">The sequence shown here is derived from an EMBL/GenBank/DDBJ whole genome shotgun (WGS) entry which is preliminary data.</text>
</comment>
<dbReference type="Pfam" id="PF00077">
    <property type="entry name" value="RVP"/>
    <property type="match status" value="1"/>
</dbReference>
<dbReference type="Pfam" id="PF00692">
    <property type="entry name" value="dUTPase"/>
    <property type="match status" value="1"/>
</dbReference>
<dbReference type="CDD" id="cd07557">
    <property type="entry name" value="trimeric_dUTPase"/>
    <property type="match status" value="1"/>
</dbReference>
<evidence type="ECO:0000259" key="5">
    <source>
        <dbReference type="PROSITE" id="PS50175"/>
    </source>
</evidence>
<dbReference type="InterPro" id="IPR001969">
    <property type="entry name" value="Aspartic_peptidase_AS"/>
</dbReference>
<dbReference type="GO" id="GO:0004190">
    <property type="term" value="F:aspartic-type endopeptidase activity"/>
    <property type="evidence" value="ECO:0007669"/>
    <property type="project" value="UniProtKB-KW"/>
</dbReference>
<name>A0A7K9Q3T9_9CORV</name>
<dbReference type="PROSITE" id="PS50175">
    <property type="entry name" value="ASP_PROT_RETROV"/>
    <property type="match status" value="1"/>
</dbReference>
<dbReference type="Gene3D" id="2.40.70.10">
    <property type="entry name" value="Acid Proteases"/>
    <property type="match status" value="1"/>
</dbReference>
<evidence type="ECO:0000256" key="1">
    <source>
        <dbReference type="ARBA" id="ARBA00022670"/>
    </source>
</evidence>
<dbReference type="Proteomes" id="UP000570547">
    <property type="component" value="Unassembled WGS sequence"/>
</dbReference>
<dbReference type="InterPro" id="IPR033704">
    <property type="entry name" value="dUTPase_trimeric"/>
</dbReference>
<dbReference type="EMBL" id="VWZT01015804">
    <property type="protein sequence ID" value="NXI05636.1"/>
    <property type="molecule type" value="Genomic_DNA"/>
</dbReference>
<protein>
    <submittedName>
        <fullName evidence="6">POK9 protein</fullName>
    </submittedName>
</protein>
<feature type="non-terminal residue" evidence="6">
    <location>
        <position position="1"/>
    </location>
</feature>
<sequence length="272" mass="29173">CMPKEVGKLETQREQQPRGDTSSSCDTRNDPISQPHQLHPATVGSLGLDLAASIDVDILTTQLHKVPTGIHGPILIDNRPTGGLIIGRSSATIMGLFVEPGVIDADTEGELIVLVHTLYPPVTIPKGQRIAQFVPLPQLTKNLSPLIQQPRREGNFGSTGRLTLLTIDLHTRPKSRCQLIYQGHTIALQALLDTGADSSVLDATQWPTTWPLQSSLTPVAGIGGMTLAKRTPLVMIEIEGKRASTTLSVTTLPPTVHCLIGRDVLAQLGLVL</sequence>
<feature type="region of interest" description="Disordered" evidence="4">
    <location>
        <begin position="1"/>
        <end position="39"/>
    </location>
</feature>
<keyword evidence="3" id="KW-0378">Hydrolase</keyword>
<feature type="domain" description="Peptidase A2" evidence="5">
    <location>
        <begin position="188"/>
        <end position="264"/>
    </location>
</feature>
<dbReference type="GO" id="GO:0006508">
    <property type="term" value="P:proteolysis"/>
    <property type="evidence" value="ECO:0007669"/>
    <property type="project" value="UniProtKB-KW"/>
</dbReference>
<feature type="compositionally biased region" description="Polar residues" evidence="4">
    <location>
        <begin position="18"/>
        <end position="36"/>
    </location>
</feature>
<dbReference type="InterPro" id="IPR051592">
    <property type="entry name" value="HERV-K_Pro_peptidase_A2"/>
</dbReference>
<evidence type="ECO:0000256" key="4">
    <source>
        <dbReference type="SAM" id="MobiDB-lite"/>
    </source>
</evidence>
<evidence type="ECO:0000313" key="7">
    <source>
        <dbReference type="Proteomes" id="UP000570547"/>
    </source>
</evidence>
<evidence type="ECO:0000256" key="3">
    <source>
        <dbReference type="ARBA" id="ARBA00022801"/>
    </source>
</evidence>
<keyword evidence="2" id="KW-0064">Aspartyl protease</keyword>
<dbReference type="AlphaFoldDB" id="A0A7K9Q3T9"/>
<dbReference type="PANTHER" id="PTHR19422">
    <property type="entry name" value="GAG RETROVIRAL POLYPROTEIN"/>
    <property type="match status" value="1"/>
</dbReference>
<proteinExistence type="predicted"/>
<dbReference type="InterPro" id="IPR021109">
    <property type="entry name" value="Peptidase_aspartic_dom_sf"/>
</dbReference>
<accession>A0A7K9Q3T9</accession>
<evidence type="ECO:0000256" key="2">
    <source>
        <dbReference type="ARBA" id="ARBA00022750"/>
    </source>
</evidence>
<dbReference type="InterPro" id="IPR029054">
    <property type="entry name" value="dUTPase-like"/>
</dbReference>
<dbReference type="SUPFAM" id="SSF50630">
    <property type="entry name" value="Acid proteases"/>
    <property type="match status" value="1"/>
</dbReference>
<dbReference type="InterPro" id="IPR018061">
    <property type="entry name" value="Retropepsins"/>
</dbReference>
<dbReference type="InterPro" id="IPR036157">
    <property type="entry name" value="dUTPase-like_sf"/>
</dbReference>
<keyword evidence="1" id="KW-0645">Protease</keyword>
<dbReference type="PROSITE" id="PS00141">
    <property type="entry name" value="ASP_PROTEASE"/>
    <property type="match status" value="1"/>
</dbReference>
<organism evidence="6 7">
    <name type="scientific">Pachycephala philippinensis</name>
    <name type="common">yellow-belllied whistler</name>
    <dbReference type="NCBI Taxonomy" id="449367"/>
    <lineage>
        <taxon>Eukaryota</taxon>
        <taxon>Metazoa</taxon>
        <taxon>Chordata</taxon>
        <taxon>Craniata</taxon>
        <taxon>Vertebrata</taxon>
        <taxon>Euteleostomi</taxon>
        <taxon>Archelosauria</taxon>
        <taxon>Archosauria</taxon>
        <taxon>Dinosauria</taxon>
        <taxon>Saurischia</taxon>
        <taxon>Theropoda</taxon>
        <taxon>Coelurosauria</taxon>
        <taxon>Aves</taxon>
        <taxon>Neognathae</taxon>
        <taxon>Neoaves</taxon>
        <taxon>Telluraves</taxon>
        <taxon>Australaves</taxon>
        <taxon>Passeriformes</taxon>
        <taxon>Corvoidea</taxon>
        <taxon>Pachycephalidae</taxon>
        <taxon>Pachycephala</taxon>
    </lineage>
</organism>
<feature type="compositionally biased region" description="Basic and acidic residues" evidence="4">
    <location>
        <begin position="1"/>
        <end position="17"/>
    </location>
</feature>
<dbReference type="InterPro" id="IPR001995">
    <property type="entry name" value="Peptidase_A2_cat"/>
</dbReference>
<dbReference type="Gene3D" id="2.70.40.10">
    <property type="match status" value="1"/>
</dbReference>
<evidence type="ECO:0000313" key="6">
    <source>
        <dbReference type="EMBL" id="NXI05636.1"/>
    </source>
</evidence>
<dbReference type="PANTHER" id="PTHR19422:SF123">
    <property type="entry name" value="RT1 CLASS I, LOCUS CE15"/>
    <property type="match status" value="1"/>
</dbReference>
<keyword evidence="7" id="KW-1185">Reference proteome</keyword>